<dbReference type="GO" id="GO:0005829">
    <property type="term" value="C:cytosol"/>
    <property type="evidence" value="ECO:0007669"/>
    <property type="project" value="TreeGrafter"/>
</dbReference>
<dbReference type="CDD" id="cd05466">
    <property type="entry name" value="PBP2_LTTR_substrate"/>
    <property type="match status" value="1"/>
</dbReference>
<evidence type="ECO:0000256" key="2">
    <source>
        <dbReference type="ARBA" id="ARBA00023015"/>
    </source>
</evidence>
<dbReference type="SUPFAM" id="SSF46785">
    <property type="entry name" value="Winged helix' DNA-binding domain"/>
    <property type="match status" value="1"/>
</dbReference>
<proteinExistence type="inferred from homology"/>
<dbReference type="Gene3D" id="3.40.190.290">
    <property type="match status" value="1"/>
</dbReference>
<sequence length="291" mass="32888">MDIRQLRYFCAIAEEGQISRAAQRLHIAQPPLSYQLKLLEEELGVKLIDRTTRSLSLTRAGHVFYQRAEQILGMLRAAADEAKDVEFGVNGILAIGSPPALGNLYFPERIRRFHEAYPYVRFHWREGNTFRILELLESDVIEFGIVRLPVPAGAYESKPLLTESWVVVSRQDDRNWSSRNSLVLEELADIPLILMHRQAGIYCHDMVVDEMKSKGIATNIVCESDNISAILALVEKGLGLAILPESTLSVRPSEDFHRVSIAGCELQSASAIIWKKEKRLSRAANLFLEQF</sequence>
<dbReference type="FunFam" id="1.10.10.10:FF:000001">
    <property type="entry name" value="LysR family transcriptional regulator"/>
    <property type="match status" value="1"/>
</dbReference>
<name>C3X721_9BURK</name>
<dbReference type="PANTHER" id="PTHR30419">
    <property type="entry name" value="HTH-TYPE TRANSCRIPTIONAL REGULATOR YBHD"/>
    <property type="match status" value="1"/>
</dbReference>
<dbReference type="InterPro" id="IPR005119">
    <property type="entry name" value="LysR_subst-bd"/>
</dbReference>
<dbReference type="GO" id="GO:0003677">
    <property type="term" value="F:DNA binding"/>
    <property type="evidence" value="ECO:0007669"/>
    <property type="project" value="UniProtKB-KW"/>
</dbReference>
<dbReference type="eggNOG" id="COG0583">
    <property type="taxonomic scope" value="Bacteria"/>
</dbReference>
<reference evidence="6" key="1">
    <citation type="submission" date="2011-10" db="EMBL/GenBank/DDBJ databases">
        <title>The Genome Sequence of Oxalobacter formigenes HOxBLS.</title>
        <authorList>
            <consortium name="The Broad Institute Genome Sequencing Platform"/>
            <person name="Earl A."/>
            <person name="Ward D."/>
            <person name="Feldgarden M."/>
            <person name="Gevers D."/>
            <person name="Allison M.J."/>
            <person name="Humphrey S."/>
            <person name="Young S.K."/>
            <person name="Zeng Q."/>
            <person name="Gargeya S."/>
            <person name="Fitzgerald M."/>
            <person name="Haas B."/>
            <person name="Abouelleil A."/>
            <person name="Alvarado L."/>
            <person name="Arachchi H.M."/>
            <person name="Berlin A."/>
            <person name="Brown A."/>
            <person name="Chapman S.B."/>
            <person name="Chen Z."/>
            <person name="Dunbar C."/>
            <person name="Freedman E."/>
            <person name="Gearin G."/>
            <person name="Goldberg J."/>
            <person name="Griggs A."/>
            <person name="Gujja S."/>
            <person name="Heiman D."/>
            <person name="Howarth C."/>
            <person name="Larson L."/>
            <person name="Lui A."/>
            <person name="MacDonald P.J.P."/>
            <person name="Montmayeur A."/>
            <person name="Murphy C."/>
            <person name="Neiman D."/>
            <person name="Pearson M."/>
            <person name="Priest M."/>
            <person name="Roberts A."/>
            <person name="Saif S."/>
            <person name="Shea T."/>
            <person name="Shenoy N."/>
            <person name="Sisk P."/>
            <person name="Stolte C."/>
            <person name="Sykes S."/>
            <person name="Wortman J."/>
            <person name="Nusbaum C."/>
            <person name="Birren B."/>
        </authorList>
    </citation>
    <scope>NUCLEOTIDE SEQUENCE [LARGE SCALE GENOMIC DNA]</scope>
    <source>
        <strain evidence="6">HOxBLS</strain>
    </source>
</reference>
<organism evidence="6 7">
    <name type="scientific">Oxalobacter paraformigenes</name>
    <dbReference type="NCBI Taxonomy" id="556268"/>
    <lineage>
        <taxon>Bacteria</taxon>
        <taxon>Pseudomonadati</taxon>
        <taxon>Pseudomonadota</taxon>
        <taxon>Betaproteobacteria</taxon>
        <taxon>Burkholderiales</taxon>
        <taxon>Oxalobacteraceae</taxon>
        <taxon>Oxalobacter</taxon>
    </lineage>
</organism>
<dbReference type="InterPro" id="IPR000847">
    <property type="entry name" value="LysR_HTH_N"/>
</dbReference>
<dbReference type="SUPFAM" id="SSF53850">
    <property type="entry name" value="Periplasmic binding protein-like II"/>
    <property type="match status" value="1"/>
</dbReference>
<feature type="domain" description="HTH lysR-type" evidence="5">
    <location>
        <begin position="1"/>
        <end position="58"/>
    </location>
</feature>
<dbReference type="Pfam" id="PF03466">
    <property type="entry name" value="LysR_substrate"/>
    <property type="match status" value="1"/>
</dbReference>
<dbReference type="HOGENOM" id="CLU_039613_6_2_4"/>
<dbReference type="GO" id="GO:0003700">
    <property type="term" value="F:DNA-binding transcription factor activity"/>
    <property type="evidence" value="ECO:0007669"/>
    <property type="project" value="InterPro"/>
</dbReference>
<dbReference type="RefSeq" id="WP_005875655.1">
    <property type="nucleotide sequence ID" value="NZ_CABMNL010000001.1"/>
</dbReference>
<dbReference type="Pfam" id="PF00126">
    <property type="entry name" value="HTH_1"/>
    <property type="match status" value="1"/>
</dbReference>
<dbReference type="EMBL" id="ACDP02000029">
    <property type="protein sequence ID" value="EEO26934.1"/>
    <property type="molecule type" value="Genomic_DNA"/>
</dbReference>
<evidence type="ECO:0000256" key="4">
    <source>
        <dbReference type="ARBA" id="ARBA00023163"/>
    </source>
</evidence>
<keyword evidence="4" id="KW-0804">Transcription</keyword>
<dbReference type="InterPro" id="IPR036390">
    <property type="entry name" value="WH_DNA-bd_sf"/>
</dbReference>
<evidence type="ECO:0000313" key="7">
    <source>
        <dbReference type="Proteomes" id="UP000003973"/>
    </source>
</evidence>
<evidence type="ECO:0000259" key="5">
    <source>
        <dbReference type="PROSITE" id="PS50931"/>
    </source>
</evidence>
<dbReference type="InterPro" id="IPR050950">
    <property type="entry name" value="HTH-type_LysR_regulators"/>
</dbReference>
<keyword evidence="7" id="KW-1185">Reference proteome</keyword>
<comment type="similarity">
    <text evidence="1">Belongs to the LysR transcriptional regulatory family.</text>
</comment>
<evidence type="ECO:0000256" key="3">
    <source>
        <dbReference type="ARBA" id="ARBA00023125"/>
    </source>
</evidence>
<protein>
    <recommendedName>
        <fullName evidence="5">HTH lysR-type domain-containing protein</fullName>
    </recommendedName>
</protein>
<evidence type="ECO:0000313" key="6">
    <source>
        <dbReference type="EMBL" id="EEO26934.1"/>
    </source>
</evidence>
<comment type="caution">
    <text evidence="6">The sequence shown here is derived from an EMBL/GenBank/DDBJ whole genome shotgun (WGS) entry which is preliminary data.</text>
</comment>
<gene>
    <name evidence="6" type="ORF">OFAG_00087</name>
</gene>
<keyword evidence="3" id="KW-0238">DNA-binding</keyword>
<dbReference type="PROSITE" id="PS50931">
    <property type="entry name" value="HTH_LYSR"/>
    <property type="match status" value="1"/>
</dbReference>
<dbReference type="Gene3D" id="1.10.10.10">
    <property type="entry name" value="Winged helix-like DNA-binding domain superfamily/Winged helix DNA-binding domain"/>
    <property type="match status" value="1"/>
</dbReference>
<dbReference type="PANTHER" id="PTHR30419:SF28">
    <property type="entry name" value="HTH-TYPE TRANSCRIPTIONAL REGULATOR BSDA"/>
    <property type="match status" value="1"/>
</dbReference>
<accession>C3X721</accession>
<dbReference type="PRINTS" id="PR00039">
    <property type="entry name" value="HTHLYSR"/>
</dbReference>
<dbReference type="InterPro" id="IPR036388">
    <property type="entry name" value="WH-like_DNA-bd_sf"/>
</dbReference>
<dbReference type="AlphaFoldDB" id="C3X721"/>
<keyword evidence="2" id="KW-0805">Transcription regulation</keyword>
<evidence type="ECO:0000256" key="1">
    <source>
        <dbReference type="ARBA" id="ARBA00009437"/>
    </source>
</evidence>
<dbReference type="Proteomes" id="UP000003973">
    <property type="component" value="Unassembled WGS sequence"/>
</dbReference>